<dbReference type="GO" id="GO:0003677">
    <property type="term" value="F:DNA binding"/>
    <property type="evidence" value="ECO:0007669"/>
    <property type="project" value="UniProtKB-KW"/>
</dbReference>
<organism evidence="2 3">
    <name type="scientific">Tissierella pigra</name>
    <dbReference type="NCBI Taxonomy" id="2607614"/>
    <lineage>
        <taxon>Bacteria</taxon>
        <taxon>Bacillati</taxon>
        <taxon>Bacillota</taxon>
        <taxon>Tissierellia</taxon>
        <taxon>Tissierellales</taxon>
        <taxon>Tissierellaceae</taxon>
        <taxon>Tissierella</taxon>
    </lineage>
</organism>
<keyword evidence="1" id="KW-0238">DNA-binding</keyword>
<dbReference type="AlphaFoldDB" id="A0A6N7XXY8"/>
<name>A0A6N7XXY8_9FIRM</name>
<evidence type="ECO:0000313" key="3">
    <source>
        <dbReference type="Proteomes" id="UP000469523"/>
    </source>
</evidence>
<accession>A0A6N7XXY8</accession>
<dbReference type="RefSeq" id="WP_154441751.1">
    <property type="nucleotide sequence ID" value="NZ_VUNQ01000040.1"/>
</dbReference>
<evidence type="ECO:0000256" key="1">
    <source>
        <dbReference type="ARBA" id="ARBA00023125"/>
    </source>
</evidence>
<proteinExistence type="predicted"/>
<evidence type="ECO:0000313" key="2">
    <source>
        <dbReference type="EMBL" id="MSU02687.1"/>
    </source>
</evidence>
<dbReference type="EMBL" id="VUNQ01000040">
    <property type="protein sequence ID" value="MSU02687.1"/>
    <property type="molecule type" value="Genomic_DNA"/>
</dbReference>
<protein>
    <submittedName>
        <fullName evidence="2">Uncharacterized protein</fullName>
    </submittedName>
</protein>
<sequence length="571" mass="67562">MTEFNYKQIQKIDMSATKKLLNYISEEIQDETILDTLEFFYPDFGEQKHSIAFNVWISIDFIGKDGKTFIEKFLKEKSNKLTQQEKEVLYERNKSNISLFEILDTNGEFIEVADLFENKIYNIWEPDLVSNISIGDFALARVGNLLGHITFIGDISFLPSSIKSIFLEEVLIDFNRIRLSSKNLTMQKYLKKHSVNLYRIYTNCIFKAMEMDEDILSILYDEIDEFESYLSLKTSKNMIKKYVANLIDFFEYYLADEDLTLYDLDQIDFKIFFEEAIGDGFIMSQEDLNSYISTFKNYLKFLSNKDIDYKEVYKELLDISETRFDFIDKLKMVKSPFVIDRELSNVLSDFLNEDSISLVMDYDKFILYMLDKPLELTERYKYIKRKNLMEINQILELGTYTDKSSPNQQDFPLIHMFYNFSINLGLMSIDGNKLFVSNKGSNYLRLRDEDKYTLFFQYIWNNNFISQVSDIKNSSSLENIKKNLIKSLCSLKENINYEISNILGAFSNYPGFFFEYHMYLQFLGIIKCNLYPNYEIKLTSLGKIILNFLEIRNNKKHECSIINLETFKKSR</sequence>
<gene>
    <name evidence="2" type="ORF">FYJ83_14595</name>
</gene>
<dbReference type="InterPro" id="IPR010998">
    <property type="entry name" value="Integrase_recombinase_N"/>
</dbReference>
<comment type="caution">
    <text evidence="2">The sequence shown here is derived from an EMBL/GenBank/DDBJ whole genome shotgun (WGS) entry which is preliminary data.</text>
</comment>
<keyword evidence="3" id="KW-1185">Reference proteome</keyword>
<dbReference type="Gene3D" id="1.10.150.130">
    <property type="match status" value="1"/>
</dbReference>
<dbReference type="Proteomes" id="UP000469523">
    <property type="component" value="Unassembled WGS sequence"/>
</dbReference>
<reference evidence="2 3" key="1">
    <citation type="submission" date="2019-09" db="EMBL/GenBank/DDBJ databases">
        <title>In-depth cultivation of the pig gut microbiome towards novel bacterial diversity and tailored functional studies.</title>
        <authorList>
            <person name="Wylensek D."/>
            <person name="Hitch T.C.A."/>
            <person name="Clavel T."/>
        </authorList>
    </citation>
    <scope>NUCLEOTIDE SEQUENCE [LARGE SCALE GENOMIC DNA]</scope>
    <source>
        <strain evidence="2 3">WCA3-693-APC-4?</strain>
    </source>
</reference>